<keyword evidence="3" id="KW-1185">Reference proteome</keyword>
<evidence type="ECO:0000313" key="2">
    <source>
        <dbReference type="EMBL" id="OQS00370.1"/>
    </source>
</evidence>
<dbReference type="OrthoDB" id="62710at2759"/>
<comment type="caution">
    <text evidence="2">The sequence shown here is derived from an EMBL/GenBank/DDBJ whole genome shotgun (WGS) entry which is preliminary data.</text>
</comment>
<feature type="transmembrane region" description="Helical" evidence="1">
    <location>
        <begin position="81"/>
        <end position="98"/>
    </location>
</feature>
<feature type="transmembrane region" description="Helical" evidence="1">
    <location>
        <begin position="192"/>
        <end position="216"/>
    </location>
</feature>
<evidence type="ECO:0000256" key="1">
    <source>
        <dbReference type="SAM" id="Phobius"/>
    </source>
</evidence>
<keyword evidence="1" id="KW-0472">Membrane</keyword>
<organism evidence="2 3">
    <name type="scientific">Thraustotheca clavata</name>
    <dbReference type="NCBI Taxonomy" id="74557"/>
    <lineage>
        <taxon>Eukaryota</taxon>
        <taxon>Sar</taxon>
        <taxon>Stramenopiles</taxon>
        <taxon>Oomycota</taxon>
        <taxon>Saprolegniomycetes</taxon>
        <taxon>Saprolegniales</taxon>
        <taxon>Achlyaceae</taxon>
        <taxon>Thraustotheca</taxon>
    </lineage>
</organism>
<sequence length="324" mass="36599">MHPRREVNSDDEYEVLCRDPRGQDILEESMFFESWMQGRMGDGLLAFTSSGPVLLGSKIVSSLIRRVTYCRFNWKTETLRSFLEVLCWISITMVTYSVHQDWLFAVQIGFLFGLVTAVCDDVCITGAKSIIDRILAHSEAKHVLGKCGFDVYDTKRSSGTSSDEVVYIKNFVFGAMALATVHQLALNSSQNISSFAFLTSVIGVAYAVMGELFCLWRPTRRLGLTVQARWTRIPENWSTHFARSFCELSLWIACLSYVYSTTSSIYSTIIWSSLLGSVLCVVNGLDPLDPQSDDKEEISQHWTLWSSSHWTMDLASKLTSLRSH</sequence>
<dbReference type="EMBL" id="JNBS01001707">
    <property type="protein sequence ID" value="OQS00370.1"/>
    <property type="molecule type" value="Genomic_DNA"/>
</dbReference>
<reference evidence="2 3" key="1">
    <citation type="journal article" date="2014" name="Genome Biol. Evol.">
        <title>The secreted proteins of Achlya hypogyna and Thraustotheca clavata identify the ancestral oomycete secretome and reveal gene acquisitions by horizontal gene transfer.</title>
        <authorList>
            <person name="Misner I."/>
            <person name="Blouin N."/>
            <person name="Leonard G."/>
            <person name="Richards T.A."/>
            <person name="Lane C.E."/>
        </authorList>
    </citation>
    <scope>NUCLEOTIDE SEQUENCE [LARGE SCALE GENOMIC DNA]</scope>
    <source>
        <strain evidence="2 3">ATCC 34112</strain>
    </source>
</reference>
<dbReference type="Proteomes" id="UP000243217">
    <property type="component" value="Unassembled WGS sequence"/>
</dbReference>
<evidence type="ECO:0000313" key="3">
    <source>
        <dbReference type="Proteomes" id="UP000243217"/>
    </source>
</evidence>
<feature type="transmembrane region" description="Helical" evidence="1">
    <location>
        <begin position="104"/>
        <end position="124"/>
    </location>
</feature>
<protein>
    <submittedName>
        <fullName evidence="2">Uncharacterized protein</fullName>
    </submittedName>
</protein>
<proteinExistence type="predicted"/>
<dbReference type="AlphaFoldDB" id="A0A1V9ZRG6"/>
<keyword evidence="1" id="KW-0812">Transmembrane</keyword>
<keyword evidence="1" id="KW-1133">Transmembrane helix</keyword>
<feature type="transmembrane region" description="Helical" evidence="1">
    <location>
        <begin position="237"/>
        <end position="259"/>
    </location>
</feature>
<gene>
    <name evidence="2" type="ORF">THRCLA_05980</name>
</gene>
<name>A0A1V9ZRG6_9STRA</name>
<accession>A0A1V9ZRG6</accession>
<feature type="transmembrane region" description="Helical" evidence="1">
    <location>
        <begin position="165"/>
        <end position="186"/>
    </location>
</feature>